<sequence length="143" mass="16307">MTHISRKEMMMTNSFTSAITPATDPRLIYADTLHLHPLLLCFIFLVSDQGRKALMTFFTQNNDLSEEDVLFGAKTGIYSYGNHNDGVDKEKHRDPQKWRQLLNEAAESWSYIYVPQCTADSHLGAHNYQGGNNILHRGGYRIS</sequence>
<protein>
    <submittedName>
        <fullName evidence="1">Uncharacterized protein</fullName>
    </submittedName>
</protein>
<gene>
    <name evidence="1" type="ORF">DBRI00130_LOCUS16900</name>
</gene>
<evidence type="ECO:0000313" key="1">
    <source>
        <dbReference type="EMBL" id="CAE4611049.1"/>
    </source>
</evidence>
<dbReference type="AlphaFoldDB" id="A0A7S4V6R0"/>
<accession>A0A7S4V6R0</accession>
<dbReference type="EMBL" id="HBNS01021324">
    <property type="protein sequence ID" value="CAE4611049.1"/>
    <property type="molecule type" value="Transcribed_RNA"/>
</dbReference>
<proteinExistence type="predicted"/>
<name>A0A7S4V6R0_9STRA</name>
<reference evidence="1" key="1">
    <citation type="submission" date="2021-01" db="EMBL/GenBank/DDBJ databases">
        <authorList>
            <person name="Corre E."/>
            <person name="Pelletier E."/>
            <person name="Niang G."/>
            <person name="Scheremetjew M."/>
            <person name="Finn R."/>
            <person name="Kale V."/>
            <person name="Holt S."/>
            <person name="Cochrane G."/>
            <person name="Meng A."/>
            <person name="Brown T."/>
            <person name="Cohen L."/>
        </authorList>
    </citation>
    <scope>NUCLEOTIDE SEQUENCE</scope>
    <source>
        <strain evidence="1">GSO104</strain>
    </source>
</reference>
<organism evidence="1">
    <name type="scientific">Ditylum brightwellii</name>
    <dbReference type="NCBI Taxonomy" id="49249"/>
    <lineage>
        <taxon>Eukaryota</taxon>
        <taxon>Sar</taxon>
        <taxon>Stramenopiles</taxon>
        <taxon>Ochrophyta</taxon>
        <taxon>Bacillariophyta</taxon>
        <taxon>Mediophyceae</taxon>
        <taxon>Lithodesmiophycidae</taxon>
        <taxon>Lithodesmiales</taxon>
        <taxon>Lithodesmiaceae</taxon>
        <taxon>Ditylum</taxon>
    </lineage>
</organism>